<dbReference type="InterPro" id="IPR003423">
    <property type="entry name" value="OMP_efflux"/>
</dbReference>
<evidence type="ECO:0000256" key="2">
    <source>
        <dbReference type="ARBA" id="ARBA00007613"/>
    </source>
</evidence>
<reference evidence="6" key="1">
    <citation type="submission" date="2016-04" db="EMBL/GenBank/DDBJ databases">
        <authorList>
            <person name="Osei Sekyere J."/>
            <person name="Sivertsen A."/>
            <person name="Pedersen A.T."/>
            <person name="Sundsfjord A."/>
        </authorList>
    </citation>
    <scope>NUCLEOTIDE SEQUENCE [LARGE SCALE GENOMIC DNA]</scope>
    <source>
        <strain evidence="6">945174350</strain>
    </source>
</reference>
<dbReference type="GO" id="GO:0015562">
    <property type="term" value="F:efflux transmembrane transporter activity"/>
    <property type="evidence" value="ECO:0007669"/>
    <property type="project" value="InterPro"/>
</dbReference>
<keyword evidence="3" id="KW-1134">Transmembrane beta strand</keyword>
<feature type="signal peptide" evidence="3">
    <location>
        <begin position="1"/>
        <end position="26"/>
    </location>
</feature>
<dbReference type="Proteomes" id="UP000050489">
    <property type="component" value="Unassembled WGS sequence"/>
</dbReference>
<evidence type="ECO:0000313" key="5">
    <source>
        <dbReference type="EMBL" id="OCO82246.1"/>
    </source>
</evidence>
<dbReference type="Gene3D" id="1.20.1600.10">
    <property type="entry name" value="Outer membrane efflux proteins (OEP)"/>
    <property type="match status" value="1"/>
</dbReference>
<evidence type="ECO:0000256" key="1">
    <source>
        <dbReference type="ARBA" id="ARBA00004459"/>
    </source>
</evidence>
<comment type="subcellular location">
    <subcellularLocation>
        <location evidence="1 3">Cell outer membrane</location>
        <topology evidence="1 3">Lipid-anchor</topology>
    </subcellularLocation>
</comment>
<dbReference type="InterPro" id="IPR010131">
    <property type="entry name" value="MdtP/NodT-like"/>
</dbReference>
<evidence type="ECO:0000313" key="6">
    <source>
        <dbReference type="Proteomes" id="UP000050489"/>
    </source>
</evidence>
<dbReference type="Pfam" id="PF02321">
    <property type="entry name" value="OEP"/>
    <property type="match status" value="2"/>
</dbReference>
<comment type="caution">
    <text evidence="5">The sequence shown here is derived from an EMBL/GenBank/DDBJ whole genome shotgun (WGS) entry which is preliminary data.</text>
</comment>
<keyword evidence="3" id="KW-0564">Palmitate</keyword>
<accession>A0A2F0PDT2</accession>
<dbReference type="PANTHER" id="PTHR30203:SF32">
    <property type="entry name" value="CATION EFFLUX SYSTEM PROTEIN CUSC"/>
    <property type="match status" value="1"/>
</dbReference>
<evidence type="ECO:0000256" key="3">
    <source>
        <dbReference type="RuleBase" id="RU362097"/>
    </source>
</evidence>
<keyword evidence="3" id="KW-0472">Membrane</keyword>
<proteinExistence type="inferred from homology"/>
<dbReference type="NCBIfam" id="TIGR01845">
    <property type="entry name" value="outer_NodT"/>
    <property type="match status" value="1"/>
</dbReference>
<dbReference type="SUPFAM" id="SSF56954">
    <property type="entry name" value="Outer membrane efflux proteins (OEP)"/>
    <property type="match status" value="1"/>
</dbReference>
<evidence type="ECO:0000256" key="4">
    <source>
        <dbReference type="SAM" id="MobiDB-lite"/>
    </source>
</evidence>
<keyword evidence="3" id="KW-0812">Transmembrane</keyword>
<comment type="similarity">
    <text evidence="2 3">Belongs to the outer membrane factor (OMF) (TC 1.B.17) family.</text>
</comment>
<protein>
    <submittedName>
        <fullName evidence="5">Multidrug transporter</fullName>
    </submittedName>
</protein>
<dbReference type="PROSITE" id="PS51257">
    <property type="entry name" value="PROKAR_LIPOPROTEIN"/>
    <property type="match status" value="1"/>
</dbReference>
<sequence>MTTTMRRFPLHLLAASVIALTGCSMAPVYERPTAPIPTAWSTVGEAAATNAQPSSAASLDWQTFVADESLRKLVELALSNNLDLRQTLLNVEAARAQYRVQRADRLPGIDAQGSGSRQRMPADLNPSGQAGVQSTWQAGVGMAAFELDLFGRVRNLSQAALEEYLATEGAARAAHVSLVGEVIQAYLTRHGAQQRYALTAQTLETREASLKLIAQRRASGVATALDYQEARGLTEQAKADLERIDREFRQAGNALSLLVGVSDVGDYLPAYPSEDVLLVQDIAPGTPSELLAHRPDIQAAEHRLRARNADIGAARAAFFPRISLTGMFGSSSAELSNLFDSGQRAWSFAPQISVPIFAGGRNRANLGLAEVRKDMALAGYEKTIQTAFREVADALAATDTLRREELAQRALADSSQEAMRLAEARYRSGVDGYLRYLDAQRHAFANQVVAIEVSTQRQIALASLFGALGGGWRDVELQPVHASRTGTPSAP</sequence>
<feature type="chain" id="PRO_5033203824" evidence="3">
    <location>
        <begin position="27"/>
        <end position="491"/>
    </location>
</feature>
<dbReference type="GO" id="GO:0009279">
    <property type="term" value="C:cell outer membrane"/>
    <property type="evidence" value="ECO:0007669"/>
    <property type="project" value="UniProtKB-SubCell"/>
</dbReference>
<dbReference type="RefSeq" id="WP_055312465.1">
    <property type="nucleotide sequence ID" value="NZ_LJEV02000128.1"/>
</dbReference>
<feature type="region of interest" description="Disordered" evidence="4">
    <location>
        <begin position="107"/>
        <end position="131"/>
    </location>
</feature>
<dbReference type="AlphaFoldDB" id="A0A2F0PDT2"/>
<organism evidence="5 6">
    <name type="scientific">Serratia marcescens</name>
    <dbReference type="NCBI Taxonomy" id="615"/>
    <lineage>
        <taxon>Bacteria</taxon>
        <taxon>Pseudomonadati</taxon>
        <taxon>Pseudomonadota</taxon>
        <taxon>Gammaproteobacteria</taxon>
        <taxon>Enterobacterales</taxon>
        <taxon>Yersiniaceae</taxon>
        <taxon>Serratia</taxon>
    </lineage>
</organism>
<keyword evidence="3" id="KW-0449">Lipoprotein</keyword>
<keyword evidence="3" id="KW-0732">Signal</keyword>
<name>A0A2F0PDT2_SERMA</name>
<gene>
    <name evidence="5" type="ORF">AN695_0204475</name>
</gene>
<dbReference type="Gene3D" id="2.20.200.10">
    <property type="entry name" value="Outer membrane efflux proteins (OEP)"/>
    <property type="match status" value="1"/>
</dbReference>
<dbReference type="EMBL" id="LJEX02000114">
    <property type="protein sequence ID" value="OCO82246.1"/>
    <property type="molecule type" value="Genomic_DNA"/>
</dbReference>
<dbReference type="PANTHER" id="PTHR30203">
    <property type="entry name" value="OUTER MEMBRANE CATION EFFLUX PROTEIN"/>
    <property type="match status" value="1"/>
</dbReference>